<dbReference type="Proteomes" id="UP000324222">
    <property type="component" value="Unassembled WGS sequence"/>
</dbReference>
<protein>
    <submittedName>
        <fullName evidence="1">Uncharacterized protein</fullName>
    </submittedName>
</protein>
<reference evidence="1 2" key="1">
    <citation type="submission" date="2019-05" db="EMBL/GenBank/DDBJ databases">
        <title>Another draft genome of Portunus trituberculatus and its Hox gene families provides insights of decapod evolution.</title>
        <authorList>
            <person name="Jeong J.-H."/>
            <person name="Song I."/>
            <person name="Kim S."/>
            <person name="Choi T."/>
            <person name="Kim D."/>
            <person name="Ryu S."/>
            <person name="Kim W."/>
        </authorList>
    </citation>
    <scope>NUCLEOTIDE SEQUENCE [LARGE SCALE GENOMIC DNA]</scope>
    <source>
        <tissue evidence="1">Muscle</tissue>
    </source>
</reference>
<keyword evidence="2" id="KW-1185">Reference proteome</keyword>
<name>A0A5B7F1U1_PORTR</name>
<evidence type="ECO:0000313" key="2">
    <source>
        <dbReference type="Proteomes" id="UP000324222"/>
    </source>
</evidence>
<sequence>MTLLSIPFHTSTHLCGKLSFLNFFPFPFVPLVSQISKSFLTNFSSPFIALYTAIRSSLSILCSKFAYFSFVFQFAI</sequence>
<accession>A0A5B7F1U1</accession>
<comment type="caution">
    <text evidence="1">The sequence shown here is derived from an EMBL/GenBank/DDBJ whole genome shotgun (WGS) entry which is preliminary data.</text>
</comment>
<proteinExistence type="predicted"/>
<evidence type="ECO:0000313" key="1">
    <source>
        <dbReference type="EMBL" id="MPC39655.1"/>
    </source>
</evidence>
<organism evidence="1 2">
    <name type="scientific">Portunus trituberculatus</name>
    <name type="common">Swimming crab</name>
    <name type="synonym">Neptunus trituberculatus</name>
    <dbReference type="NCBI Taxonomy" id="210409"/>
    <lineage>
        <taxon>Eukaryota</taxon>
        <taxon>Metazoa</taxon>
        <taxon>Ecdysozoa</taxon>
        <taxon>Arthropoda</taxon>
        <taxon>Crustacea</taxon>
        <taxon>Multicrustacea</taxon>
        <taxon>Malacostraca</taxon>
        <taxon>Eumalacostraca</taxon>
        <taxon>Eucarida</taxon>
        <taxon>Decapoda</taxon>
        <taxon>Pleocyemata</taxon>
        <taxon>Brachyura</taxon>
        <taxon>Eubrachyura</taxon>
        <taxon>Portunoidea</taxon>
        <taxon>Portunidae</taxon>
        <taxon>Portuninae</taxon>
        <taxon>Portunus</taxon>
    </lineage>
</organism>
<gene>
    <name evidence="1" type="ORF">E2C01_033200</name>
</gene>
<dbReference type="EMBL" id="VSRR010004433">
    <property type="protein sequence ID" value="MPC39655.1"/>
    <property type="molecule type" value="Genomic_DNA"/>
</dbReference>
<dbReference type="AlphaFoldDB" id="A0A5B7F1U1"/>